<keyword evidence="2" id="KW-1185">Reference proteome</keyword>
<comment type="caution">
    <text evidence="1">The sequence shown here is derived from an EMBL/GenBank/DDBJ whole genome shotgun (WGS) entry which is preliminary data.</text>
</comment>
<sequence>MCEHEMSVSGHLRAEGQRARPSCRWWTVQVRDADGFGCGVADGYLWTSNSSFKI</sequence>
<evidence type="ECO:0000313" key="2">
    <source>
        <dbReference type="Proteomes" id="UP000724874"/>
    </source>
</evidence>
<organism evidence="1 2">
    <name type="scientific">Gymnopilus junonius</name>
    <name type="common">Spectacular rustgill mushroom</name>
    <name type="synonym">Gymnopilus spectabilis subsp. junonius</name>
    <dbReference type="NCBI Taxonomy" id="109634"/>
    <lineage>
        <taxon>Eukaryota</taxon>
        <taxon>Fungi</taxon>
        <taxon>Dikarya</taxon>
        <taxon>Basidiomycota</taxon>
        <taxon>Agaricomycotina</taxon>
        <taxon>Agaricomycetes</taxon>
        <taxon>Agaricomycetidae</taxon>
        <taxon>Agaricales</taxon>
        <taxon>Agaricineae</taxon>
        <taxon>Hymenogastraceae</taxon>
        <taxon>Gymnopilus</taxon>
    </lineage>
</organism>
<accession>A0A9P5NTC1</accession>
<gene>
    <name evidence="1" type="ORF">CPB84DRAFT_1774972</name>
</gene>
<dbReference type="Proteomes" id="UP000724874">
    <property type="component" value="Unassembled WGS sequence"/>
</dbReference>
<reference evidence="1" key="1">
    <citation type="submission" date="2020-11" db="EMBL/GenBank/DDBJ databases">
        <authorList>
            <consortium name="DOE Joint Genome Institute"/>
            <person name="Ahrendt S."/>
            <person name="Riley R."/>
            <person name="Andreopoulos W."/>
            <person name="LaButti K."/>
            <person name="Pangilinan J."/>
            <person name="Ruiz-duenas F.J."/>
            <person name="Barrasa J.M."/>
            <person name="Sanchez-Garcia M."/>
            <person name="Camarero S."/>
            <person name="Miyauchi S."/>
            <person name="Serrano A."/>
            <person name="Linde D."/>
            <person name="Babiker R."/>
            <person name="Drula E."/>
            <person name="Ayuso-Fernandez I."/>
            <person name="Pacheco R."/>
            <person name="Padilla G."/>
            <person name="Ferreira P."/>
            <person name="Barriuso J."/>
            <person name="Kellner H."/>
            <person name="Castanera R."/>
            <person name="Alfaro M."/>
            <person name="Ramirez L."/>
            <person name="Pisabarro A.G."/>
            <person name="Kuo A."/>
            <person name="Tritt A."/>
            <person name="Lipzen A."/>
            <person name="He G."/>
            <person name="Yan M."/>
            <person name="Ng V."/>
            <person name="Cullen D."/>
            <person name="Martin F."/>
            <person name="Rosso M.-N."/>
            <person name="Henrissat B."/>
            <person name="Hibbett D."/>
            <person name="Martinez A.T."/>
            <person name="Grigoriev I.V."/>
        </authorList>
    </citation>
    <scope>NUCLEOTIDE SEQUENCE</scope>
    <source>
        <strain evidence="1">AH 44721</strain>
    </source>
</reference>
<protein>
    <submittedName>
        <fullName evidence="1">Uncharacterized protein</fullName>
    </submittedName>
</protein>
<dbReference type="AlphaFoldDB" id="A0A9P5NTC1"/>
<name>A0A9P5NTC1_GYMJU</name>
<evidence type="ECO:0000313" key="1">
    <source>
        <dbReference type="EMBL" id="KAF8903145.1"/>
    </source>
</evidence>
<dbReference type="EMBL" id="JADNYJ010000032">
    <property type="protein sequence ID" value="KAF8903145.1"/>
    <property type="molecule type" value="Genomic_DNA"/>
</dbReference>
<proteinExistence type="predicted"/>